<evidence type="ECO:0000259" key="1">
    <source>
        <dbReference type="Pfam" id="PF01610"/>
    </source>
</evidence>
<proteinExistence type="predicted"/>
<dbReference type="EMBL" id="BMDH01000003">
    <property type="protein sequence ID" value="GGI14798.1"/>
    <property type="molecule type" value="Genomic_DNA"/>
</dbReference>
<protein>
    <recommendedName>
        <fullName evidence="1">Transposase IS204/IS1001/IS1096/IS1165 DDE domain-containing protein</fullName>
    </recommendedName>
</protein>
<sequence length="145" mass="16852">MCTGFIVVLVALAMQIVDHFHVIQLANRALDRVRRRVQVETQGHRGRGTDPLYRIRRTLITAQEHVSHDTSQRLASMLKLGDPHAEVAFTYRIKERLWETYQQHHYTQAEPMLDHLITTAKRASSPPEVQQLARTLNRWKPQILA</sequence>
<dbReference type="AlphaFoldDB" id="A0A8J3AJS5"/>
<dbReference type="PANTHER" id="PTHR33498">
    <property type="entry name" value="TRANSPOSASE FOR INSERTION SEQUENCE ELEMENT IS1557"/>
    <property type="match status" value="1"/>
</dbReference>
<comment type="caution">
    <text evidence="2">The sequence shown here is derived from an EMBL/GenBank/DDBJ whole genome shotgun (WGS) entry which is preliminary data.</text>
</comment>
<gene>
    <name evidence="2" type="ORF">GCM10007377_12720</name>
</gene>
<evidence type="ECO:0000313" key="2">
    <source>
        <dbReference type="EMBL" id="GGI14798.1"/>
    </source>
</evidence>
<accession>A0A8J3AJS5</accession>
<name>A0A8J3AJS5_9BIFI</name>
<dbReference type="Pfam" id="PF01610">
    <property type="entry name" value="DDE_Tnp_ISL3"/>
    <property type="match status" value="1"/>
</dbReference>
<keyword evidence="3" id="KW-1185">Reference proteome</keyword>
<evidence type="ECO:0000313" key="3">
    <source>
        <dbReference type="Proteomes" id="UP000619536"/>
    </source>
</evidence>
<reference evidence="2" key="2">
    <citation type="submission" date="2020-09" db="EMBL/GenBank/DDBJ databases">
        <authorList>
            <person name="Sun Q."/>
            <person name="Sedlacek I."/>
        </authorList>
    </citation>
    <scope>NUCLEOTIDE SEQUENCE</scope>
    <source>
        <strain evidence="2">CCM 8606</strain>
    </source>
</reference>
<dbReference type="InterPro" id="IPR002560">
    <property type="entry name" value="Transposase_DDE"/>
</dbReference>
<dbReference type="InterPro" id="IPR047951">
    <property type="entry name" value="Transpos_ISL3"/>
</dbReference>
<dbReference type="Proteomes" id="UP000619536">
    <property type="component" value="Unassembled WGS sequence"/>
</dbReference>
<dbReference type="PANTHER" id="PTHR33498:SF1">
    <property type="entry name" value="TRANSPOSASE FOR INSERTION SEQUENCE ELEMENT IS1557"/>
    <property type="match status" value="1"/>
</dbReference>
<reference evidence="2" key="1">
    <citation type="journal article" date="2014" name="Int. J. Syst. Evol. Microbiol.">
        <title>Complete genome sequence of Corynebacterium casei LMG S-19264T (=DSM 44701T), isolated from a smear-ripened cheese.</title>
        <authorList>
            <consortium name="US DOE Joint Genome Institute (JGI-PGF)"/>
            <person name="Walter F."/>
            <person name="Albersmeier A."/>
            <person name="Kalinowski J."/>
            <person name="Ruckert C."/>
        </authorList>
    </citation>
    <scope>NUCLEOTIDE SEQUENCE</scope>
    <source>
        <strain evidence="2">CCM 8606</strain>
    </source>
</reference>
<organism evidence="2 3">
    <name type="scientific">Galliscardovia ingluviei</name>
    <dbReference type="NCBI Taxonomy" id="1769422"/>
    <lineage>
        <taxon>Bacteria</taxon>
        <taxon>Bacillati</taxon>
        <taxon>Actinomycetota</taxon>
        <taxon>Actinomycetes</taxon>
        <taxon>Bifidobacteriales</taxon>
        <taxon>Bifidobacteriaceae</taxon>
        <taxon>Galliscardovia</taxon>
    </lineage>
</organism>
<feature type="domain" description="Transposase IS204/IS1001/IS1096/IS1165 DDE" evidence="1">
    <location>
        <begin position="13"/>
        <end position="145"/>
    </location>
</feature>